<comment type="caution">
    <text evidence="2">The sequence shown here is derived from an EMBL/GenBank/DDBJ whole genome shotgun (WGS) entry which is preliminary data.</text>
</comment>
<evidence type="ECO:0000313" key="2">
    <source>
        <dbReference type="EMBL" id="MCI2286230.1"/>
    </source>
</evidence>
<gene>
    <name evidence="2" type="ORF">L3081_25860</name>
</gene>
<dbReference type="Gene3D" id="1.10.540.10">
    <property type="entry name" value="Acyl-CoA dehydrogenase/oxidase, N-terminal domain"/>
    <property type="match status" value="1"/>
</dbReference>
<dbReference type="EMBL" id="JAKKSL010000008">
    <property type="protein sequence ID" value="MCI2286230.1"/>
    <property type="molecule type" value="Genomic_DNA"/>
</dbReference>
<sequence length="93" mass="10490">MSFLMTEEQKMATEGLRKFLNKEIKPQLEAHGEGHFSKEQLQGRHQSLAEFGLVCAPHPEEFGGLGMDWVTHLLLWEEVAVVSLDLAMPPSLM</sequence>
<dbReference type="InterPro" id="IPR013786">
    <property type="entry name" value="AcylCoA_DH/ox_N"/>
</dbReference>
<proteinExistence type="predicted"/>
<protein>
    <submittedName>
        <fullName evidence="2">Acyl-CoA dehydrogenase family protein</fullName>
    </submittedName>
</protein>
<feature type="domain" description="Acyl-CoA dehydrogenase/oxidase N-terminal" evidence="1">
    <location>
        <begin position="6"/>
        <end position="89"/>
    </location>
</feature>
<evidence type="ECO:0000259" key="1">
    <source>
        <dbReference type="Pfam" id="PF02771"/>
    </source>
</evidence>
<keyword evidence="3" id="KW-1185">Reference proteome</keyword>
<dbReference type="RefSeq" id="WP_242289624.1">
    <property type="nucleotide sequence ID" value="NZ_JAKKSL010000008.1"/>
</dbReference>
<accession>A0ABS9X803</accession>
<dbReference type="Proteomes" id="UP001139646">
    <property type="component" value="Unassembled WGS sequence"/>
</dbReference>
<dbReference type="InterPro" id="IPR009100">
    <property type="entry name" value="AcylCoA_DH/oxidase_NM_dom_sf"/>
</dbReference>
<name>A0ABS9X803_9GAMM</name>
<dbReference type="InterPro" id="IPR037069">
    <property type="entry name" value="AcylCoA_DH/ox_N_sf"/>
</dbReference>
<evidence type="ECO:0000313" key="3">
    <source>
        <dbReference type="Proteomes" id="UP001139646"/>
    </source>
</evidence>
<reference evidence="2" key="1">
    <citation type="submission" date="2022-01" db="EMBL/GenBank/DDBJ databases">
        <title>Colwellia maritima, isolated from seawater.</title>
        <authorList>
            <person name="Kristyanto S."/>
            <person name="Jung J."/>
            <person name="Jeon C.O."/>
        </authorList>
    </citation>
    <scope>NUCLEOTIDE SEQUENCE</scope>
    <source>
        <strain evidence="2">MSW7</strain>
    </source>
</reference>
<organism evidence="2 3">
    <name type="scientific">Colwellia maritima</name>
    <dbReference type="NCBI Taxonomy" id="2912588"/>
    <lineage>
        <taxon>Bacteria</taxon>
        <taxon>Pseudomonadati</taxon>
        <taxon>Pseudomonadota</taxon>
        <taxon>Gammaproteobacteria</taxon>
        <taxon>Alteromonadales</taxon>
        <taxon>Colwelliaceae</taxon>
        <taxon>Colwellia</taxon>
    </lineage>
</organism>
<dbReference type="SUPFAM" id="SSF56645">
    <property type="entry name" value="Acyl-CoA dehydrogenase NM domain-like"/>
    <property type="match status" value="1"/>
</dbReference>
<dbReference type="Pfam" id="PF02771">
    <property type="entry name" value="Acyl-CoA_dh_N"/>
    <property type="match status" value="1"/>
</dbReference>